<protein>
    <submittedName>
        <fullName evidence="2">Uncharacterized protein</fullName>
    </submittedName>
</protein>
<organism evidence="2 3">
    <name type="scientific">Sistotremastrum suecicum HHB10207 ss-3</name>
    <dbReference type="NCBI Taxonomy" id="1314776"/>
    <lineage>
        <taxon>Eukaryota</taxon>
        <taxon>Fungi</taxon>
        <taxon>Dikarya</taxon>
        <taxon>Basidiomycota</taxon>
        <taxon>Agaricomycotina</taxon>
        <taxon>Agaricomycetes</taxon>
        <taxon>Sistotremastrales</taxon>
        <taxon>Sistotremastraceae</taxon>
        <taxon>Sistotremastrum</taxon>
    </lineage>
</organism>
<sequence length="177" mass="19408">MLLDNPDPDLELCGALSGFRKSIHHPRTRSMDELEIDKHFEELIQKYGFPDFKGDPPSPTPLEEPSPTLVQSPPITPPPTESPLANSTFEFPPPTAVEATLLGETTGDYPGEPSVVGVVNGEREDDQALTEESTTALNVFLRKGIADEFRNGVPGAPKEIPLISDEMESSDRKEELR</sequence>
<evidence type="ECO:0000256" key="1">
    <source>
        <dbReference type="SAM" id="MobiDB-lite"/>
    </source>
</evidence>
<dbReference type="AlphaFoldDB" id="A0A165XCG7"/>
<evidence type="ECO:0000313" key="3">
    <source>
        <dbReference type="Proteomes" id="UP000076798"/>
    </source>
</evidence>
<accession>A0A165XCG7</accession>
<proteinExistence type="predicted"/>
<keyword evidence="3" id="KW-1185">Reference proteome</keyword>
<reference evidence="2 3" key="1">
    <citation type="journal article" date="2016" name="Mol. Biol. Evol.">
        <title>Comparative Genomics of Early-Diverging Mushroom-Forming Fungi Provides Insights into the Origins of Lignocellulose Decay Capabilities.</title>
        <authorList>
            <person name="Nagy L.G."/>
            <person name="Riley R."/>
            <person name="Tritt A."/>
            <person name="Adam C."/>
            <person name="Daum C."/>
            <person name="Floudas D."/>
            <person name="Sun H."/>
            <person name="Yadav J.S."/>
            <person name="Pangilinan J."/>
            <person name="Larsson K.H."/>
            <person name="Matsuura K."/>
            <person name="Barry K."/>
            <person name="Labutti K."/>
            <person name="Kuo R."/>
            <person name="Ohm R.A."/>
            <person name="Bhattacharya S.S."/>
            <person name="Shirouzu T."/>
            <person name="Yoshinaga Y."/>
            <person name="Martin F.M."/>
            <person name="Grigoriev I.V."/>
            <person name="Hibbett D.S."/>
        </authorList>
    </citation>
    <scope>NUCLEOTIDE SEQUENCE [LARGE SCALE GENOMIC DNA]</scope>
    <source>
        <strain evidence="2 3">HHB10207 ss-3</strain>
    </source>
</reference>
<feature type="region of interest" description="Disordered" evidence="1">
    <location>
        <begin position="149"/>
        <end position="177"/>
    </location>
</feature>
<evidence type="ECO:0000313" key="2">
    <source>
        <dbReference type="EMBL" id="KZT32058.1"/>
    </source>
</evidence>
<gene>
    <name evidence="2" type="ORF">SISSUDRAFT_1037993</name>
</gene>
<feature type="region of interest" description="Disordered" evidence="1">
    <location>
        <begin position="48"/>
        <end position="92"/>
    </location>
</feature>
<name>A0A165XCG7_9AGAM</name>
<dbReference type="Proteomes" id="UP000076798">
    <property type="component" value="Unassembled WGS sequence"/>
</dbReference>
<dbReference type="EMBL" id="KV428395">
    <property type="protein sequence ID" value="KZT32058.1"/>
    <property type="molecule type" value="Genomic_DNA"/>
</dbReference>